<dbReference type="Pfam" id="PF25852">
    <property type="entry name" value="DUF6242_C"/>
    <property type="match status" value="1"/>
</dbReference>
<proteinExistence type="predicted"/>
<organism evidence="4 5">
    <name type="scientific">Candidatus Doriopsillibacter californiensis</name>
    <dbReference type="NCBI Taxonomy" id="2970740"/>
    <lineage>
        <taxon>Bacteria</taxon>
        <taxon>Pseudomonadati</taxon>
        <taxon>Pseudomonadota</taxon>
        <taxon>Gammaproteobacteria</taxon>
        <taxon>Candidatus Tethybacterales</taxon>
        <taxon>Candidatus Persebacteraceae</taxon>
        <taxon>Candidatus Doriopsillibacter</taxon>
    </lineage>
</organism>
<protein>
    <recommendedName>
        <fullName evidence="3">DUF6242 domain-containing protein</fullName>
    </recommendedName>
</protein>
<keyword evidence="5" id="KW-1185">Reference proteome</keyword>
<feature type="non-terminal residue" evidence="4">
    <location>
        <position position="1"/>
    </location>
</feature>
<dbReference type="InterPro" id="IPR011043">
    <property type="entry name" value="Gal_Oxase/kelch_b-propeller"/>
</dbReference>
<comment type="caution">
    <text evidence="4">The sequence shown here is derived from an EMBL/GenBank/DDBJ whole genome shotgun (WGS) entry which is preliminary data.</text>
</comment>
<keyword evidence="1" id="KW-0880">Kelch repeat</keyword>
<accession>A0ABT7QNH9</accession>
<sequence>SHRQTGSVGFASISGGELGSNQLTVDSPLFTVAADGEILLTIAVAGPATLTGTIEVFLPSDVLGDDSASYEFLVTVLDNVDIGGNSAELTVGNSYEGELTVLTASGGAGNYSVLLSDETNFAGTVVGEDVLLTILSVGTSSPSTLALTIEVLDGAIPPVTATSEITIYVLPTVSFSQPINLVQLRHQYTGAVLTLTATGGNEIYQHTVLNSLFTAGTVQMSLVTISLTGTVSGPTTLIVTVQTEDTFSFPVTAVAAVTIEIFSQLTHTVATVPVVENEVSVVVTLSAIGGSGNYEHEVVSTTLFTVIDAQSQLAKVSLTVGQSPQTLTVTVQTKDTQTDVTVTSEVFITVLGRPDLPAHTLTATILGDVNVIAASLSPIGGSGNYSVSGVHSQFTINATTGVVEVTVAQSLVLTHDIVLTLADLAYSSDALKRTITLKLEVPDRDRMLIIGGDIDGIRDNVRWSTNGSVWLSSNVLTDNKARPAALSSGGTVFVIGGWTNTRNSGWLDYFSGDNDWIQQATQYDETDPVTRHGHEGWVLNGTMYIAGGEDSSDANVAFSTDGLTWTILTAAADGVSGSSSAVSLSFLERENYGAATHNGTMFLFGGNASTGSAAVYEDMWASTNGAVWRQIATSIPAGTGANSQLVSHNGLLYLIGGSSSDIDEANDMVWSSSDGVSWTESPAMVDSLYAHSALSFNGTLYAMGRDSNTVARVNAMAADGSWIRVTAVAGYELSDVAFGNEAVYLLNEQEATLTSPSAVTVANSLFIVPLSGEVVLTLSVSGGRGGPYVQTGATVQSLIGSEGVLTIAVTPSALTQTLMLTIADANHANTETTVEVNLLPLVSLISDNGIMISLEGLNNVAILTLTLGGGGGGPYSVSGEHPQFDIGSDGVISVVMMQTGSETHSIVLTLVDNNFVTSPATVTLILNPQQLAVLNANDLLVAVEANILGETEGLFVTVSVIGGSGDYAISEDSSLFGVDNNGVMSLTALVTITGTHTAVLTVQDTKIPGDIIVSVFFEIPDEVRMILVGSDISESQRDVRWSTNGSIWIKQDEALDTGESAARDGAGFVLNDTLFIASYLDDVGKYQYSSDSGVSWTSGSLPGALDTSSGFEAEVINNVAYLFGSTSNDSGVYRSTNGTDWTKLTVSGITDAAFDRQYHAVAVHNGSIYMIGGVDSGNRNVWRSSDGINWVQVATSLPSGTGINMDVVSYADSLYLIGGDDSDHENETSQVWVSNDGASWSSYSALPSDITSPHGYVRGGSLYVVGTDGSTNSGHVFVLEANDEWRELTISSVPSGTDDLGDLGDLGIPIIYDPYVTKSGPLFSSTPPVNLESSNIVTAHILGEEDGAAFTLELSGGSTRGNYRVLGSHSQFAMSGVVISVTALQTITTTHTLVLTLQDAGHPDTVLDSIVTVTVDVPDRARMLLHGGAKSSGRNRWSANGKVWVERHLAFSGMRAGVGFHHEGSVILVGGLVEGSSDAYINSIARSPDSFGTNWIQTPDTAVASRAGMKGAILNGTLYFSGGELNSDNNNIKSSTDGVNWTTLTVEAYEQGATTPTTGINQDFLERGYHAMVEHNNTLFIIGGDQNQDVWSSTNGTVWNQVTTALPAETGYYPAVASHNGFLYMMAGDPSSNSGASNKAWRSDDGAEWEELGDLGTDGVRWASAFSLAGSLYVVAAISESSRGIVFVLNEDGTTWRELTSTAFNLETGVATFNKIGLDMIPVLYDPY</sequence>
<feature type="domain" description="DUF6242" evidence="3">
    <location>
        <begin position="1115"/>
        <end position="1195"/>
    </location>
</feature>
<dbReference type="InterPro" id="IPR058667">
    <property type="entry name" value="DUF6242_C"/>
</dbReference>
<evidence type="ECO:0000259" key="3">
    <source>
        <dbReference type="Pfam" id="PF25852"/>
    </source>
</evidence>
<dbReference type="InterPro" id="IPR015915">
    <property type="entry name" value="Kelch-typ_b-propeller"/>
</dbReference>
<dbReference type="PANTHER" id="PTHR24412">
    <property type="entry name" value="KELCH PROTEIN"/>
    <property type="match status" value="1"/>
</dbReference>
<dbReference type="Gene3D" id="2.120.10.80">
    <property type="entry name" value="Kelch-type beta propeller"/>
    <property type="match status" value="3"/>
</dbReference>
<dbReference type="SUPFAM" id="SSF50965">
    <property type="entry name" value="Galactose oxidase, central domain"/>
    <property type="match status" value="2"/>
</dbReference>
<dbReference type="EMBL" id="JANQAO010000005">
    <property type="protein sequence ID" value="MDM5148192.1"/>
    <property type="molecule type" value="Genomic_DNA"/>
</dbReference>
<reference evidence="4" key="1">
    <citation type="submission" date="2022-08" db="EMBL/GenBank/DDBJ databases">
        <authorList>
            <person name="Dzunkova M."/>
            <person name="La Clair J."/>
            <person name="Tyml T."/>
            <person name="Doud D."/>
            <person name="Schulz F."/>
            <person name="Piquer S."/>
            <person name="Porcel Sanchis D."/>
            <person name="Osborn A."/>
            <person name="Robinson D."/>
            <person name="Louie K.B."/>
            <person name="Bowen B.P."/>
            <person name="Bowers R."/>
            <person name="Lee J."/>
            <person name="Arnau Llombart V."/>
            <person name="Diaz Villanueva W."/>
            <person name="Gosliner T."/>
            <person name="Northen T."/>
            <person name="Cheng J.-F."/>
            <person name="Burkart M.D."/>
            <person name="Woyke T."/>
        </authorList>
    </citation>
    <scope>NUCLEOTIDE SEQUENCE</scope>
    <source>
        <strain evidence="4">Df01</strain>
    </source>
</reference>
<reference evidence="4" key="2">
    <citation type="journal article" date="2023" name="Microbiome">
        <title>Synthase-selected sorting approach identifies a beta-lactone synthase in a nudibranch symbiotic bacterium.</title>
        <authorList>
            <person name="Dzunkova M."/>
            <person name="La Clair J.J."/>
            <person name="Tyml T."/>
            <person name="Doud D."/>
            <person name="Schulz F."/>
            <person name="Piquer-Esteban S."/>
            <person name="Porcel Sanchis D."/>
            <person name="Osborn A."/>
            <person name="Robinson D."/>
            <person name="Louie K.B."/>
            <person name="Bowen B.P."/>
            <person name="Bowers R.M."/>
            <person name="Lee J."/>
            <person name="Arnau V."/>
            <person name="Diaz-Villanueva W."/>
            <person name="Stepanauskas R."/>
            <person name="Gosliner T."/>
            <person name="Date S.V."/>
            <person name="Northen T.R."/>
            <person name="Cheng J.F."/>
            <person name="Burkart M.D."/>
            <person name="Woyke T."/>
        </authorList>
    </citation>
    <scope>NUCLEOTIDE SEQUENCE</scope>
    <source>
        <strain evidence="4">Df01</strain>
    </source>
</reference>
<evidence type="ECO:0000256" key="2">
    <source>
        <dbReference type="ARBA" id="ARBA00022737"/>
    </source>
</evidence>
<gene>
    <name evidence="4" type="ORF">NQX30_07460</name>
</gene>
<dbReference type="PANTHER" id="PTHR24412:SF441">
    <property type="entry name" value="KELCH-LIKE PROTEIN 28"/>
    <property type="match status" value="1"/>
</dbReference>
<dbReference type="SUPFAM" id="SSF110296">
    <property type="entry name" value="Oligoxyloglucan reducing end-specific cellobiohydrolase"/>
    <property type="match status" value="1"/>
</dbReference>
<name>A0ABT7QNH9_9GAMM</name>
<dbReference type="Proteomes" id="UP001168167">
    <property type="component" value="Unassembled WGS sequence"/>
</dbReference>
<evidence type="ECO:0000313" key="5">
    <source>
        <dbReference type="Proteomes" id="UP001168167"/>
    </source>
</evidence>
<evidence type="ECO:0000313" key="4">
    <source>
        <dbReference type="EMBL" id="MDM5148192.1"/>
    </source>
</evidence>
<evidence type="ECO:0000256" key="1">
    <source>
        <dbReference type="ARBA" id="ARBA00022441"/>
    </source>
</evidence>
<keyword evidence="2" id="KW-0677">Repeat</keyword>